<protein>
    <submittedName>
        <fullName evidence="1">Uncharacterized protein</fullName>
    </submittedName>
</protein>
<dbReference type="Proteomes" id="UP000695562">
    <property type="component" value="Unassembled WGS sequence"/>
</dbReference>
<reference evidence="1" key="1">
    <citation type="submission" date="2020-01" db="EMBL/GenBank/DDBJ databases">
        <title>Development of genomics and gene disruption for Polysphondylium violaceum indicates a role for the polyketide synthase stlB in stalk morphogenesis.</title>
        <authorList>
            <person name="Narita B."/>
            <person name="Kawabe Y."/>
            <person name="Kin K."/>
            <person name="Saito T."/>
            <person name="Gibbs R."/>
            <person name="Kuspa A."/>
            <person name="Muzny D."/>
            <person name="Queller D."/>
            <person name="Richards S."/>
            <person name="Strassman J."/>
            <person name="Sucgang R."/>
            <person name="Worley K."/>
            <person name="Schaap P."/>
        </authorList>
    </citation>
    <scope>NUCLEOTIDE SEQUENCE</scope>
    <source>
        <strain evidence="1">QSvi11</strain>
    </source>
</reference>
<dbReference type="EMBL" id="AJWJ01000390">
    <property type="protein sequence ID" value="KAF2071303.1"/>
    <property type="molecule type" value="Genomic_DNA"/>
</dbReference>
<sequence length="585" mass="69708">MVGLSEKDLCLFIKHNQCYNRFKKLENITHFLDKIEKAGLSKLLFYSIKHGSNDKRIVEDILDKSTMAVDKILNNYYLTSPLPRLELFDMVQDRFFDNELYKIFLKQSNFQEYQLAKHIYHARLKEKDFMFEISKLPIEIIEFLRLEQAEIYVGSLPPLHYNAIDFILAFPYDKEKVEYDFKKAFTMGNIKVLTQMFLIDHDRPSVEFLNCSMCTCPNIETFDFMIKAYGQELWPTLEFTVLHDLDLVKEIINRDFKFSSISLSAKYDILEFLVQNNYLENVDFVGRYHNTFHDDIRVVKLLFQKYQSDFKILPFYTSTTPEIIKYCLDIGCFDSNFPDDLIPFFHLDVFIDIFNRLCKINLTFKNFFVTNREENKERLGLLWMAYQSSSSFKRTRIDGFFKDSEKTLAYFNLIRQTTGKHCLFDLFAYSLNGIQIHDYINYNTLFPFQAPFSHQLQILDGYDGDFNPLLFLLHDSMHYTVYKLTFYIQQFIKKNFDPVKVTRVAFKYFTGEYEFNILNQKSKLIGSFVLEPFEFLDIMVNDPTIKISISFLQNFINYHLNTNTFDKKSNTYWKYIQLLKSIKVD</sequence>
<accession>A0A8J4PPT5</accession>
<gene>
    <name evidence="1" type="ORF">CYY_007378</name>
</gene>
<organism evidence="1 2">
    <name type="scientific">Polysphondylium violaceum</name>
    <dbReference type="NCBI Taxonomy" id="133409"/>
    <lineage>
        <taxon>Eukaryota</taxon>
        <taxon>Amoebozoa</taxon>
        <taxon>Evosea</taxon>
        <taxon>Eumycetozoa</taxon>
        <taxon>Dictyostelia</taxon>
        <taxon>Dictyosteliales</taxon>
        <taxon>Dictyosteliaceae</taxon>
        <taxon>Polysphondylium</taxon>
    </lineage>
</organism>
<keyword evidence="2" id="KW-1185">Reference proteome</keyword>
<evidence type="ECO:0000313" key="2">
    <source>
        <dbReference type="Proteomes" id="UP000695562"/>
    </source>
</evidence>
<proteinExistence type="predicted"/>
<evidence type="ECO:0000313" key="1">
    <source>
        <dbReference type="EMBL" id="KAF2071303.1"/>
    </source>
</evidence>
<comment type="caution">
    <text evidence="1">The sequence shown here is derived from an EMBL/GenBank/DDBJ whole genome shotgun (WGS) entry which is preliminary data.</text>
</comment>
<name>A0A8J4PPT5_9MYCE</name>
<dbReference type="AlphaFoldDB" id="A0A8J4PPT5"/>